<accession>A0A1X0RWC0</accession>
<dbReference type="CDD" id="cd00167">
    <property type="entry name" value="SANT"/>
    <property type="match status" value="1"/>
</dbReference>
<proteinExistence type="predicted"/>
<name>A0A1X0RWC0_RHIZD</name>
<dbReference type="EMBL" id="KV921393">
    <property type="protein sequence ID" value="ORE16211.1"/>
    <property type="molecule type" value="Genomic_DNA"/>
</dbReference>
<feature type="domain" description="Myb-like" evidence="2">
    <location>
        <begin position="229"/>
        <end position="272"/>
    </location>
</feature>
<dbReference type="Pfam" id="PF00249">
    <property type="entry name" value="Myb_DNA-binding"/>
    <property type="match status" value="1"/>
</dbReference>
<dbReference type="InterPro" id="IPR001005">
    <property type="entry name" value="SANT/Myb"/>
</dbReference>
<evidence type="ECO:0000256" key="1">
    <source>
        <dbReference type="SAM" id="Coils"/>
    </source>
</evidence>
<reference evidence="4 5" key="1">
    <citation type="journal article" date="2016" name="Proc. Natl. Acad. Sci. U.S.A.">
        <title>Lipid metabolic changes in an early divergent fungus govern the establishment of a mutualistic symbiosis with endobacteria.</title>
        <authorList>
            <person name="Lastovetsky O.A."/>
            <person name="Gaspar M.L."/>
            <person name="Mondo S.J."/>
            <person name="LaButti K.M."/>
            <person name="Sandor L."/>
            <person name="Grigoriev I.V."/>
            <person name="Henry S.A."/>
            <person name="Pawlowska T.E."/>
        </authorList>
    </citation>
    <scope>NUCLEOTIDE SEQUENCE [LARGE SCALE GENOMIC DNA]</scope>
    <source>
        <strain evidence="4 5">ATCC 11559</strain>
    </source>
</reference>
<dbReference type="Proteomes" id="UP000242381">
    <property type="component" value="Unassembled WGS sequence"/>
</dbReference>
<dbReference type="AlphaFoldDB" id="A0A1X0RWC0"/>
<gene>
    <name evidence="4" type="ORF">BCV71DRAFT_292375</name>
</gene>
<dbReference type="InterPro" id="IPR009057">
    <property type="entry name" value="Homeodomain-like_sf"/>
</dbReference>
<evidence type="ECO:0000313" key="4">
    <source>
        <dbReference type="EMBL" id="ORE16211.1"/>
    </source>
</evidence>
<dbReference type="PROSITE" id="PS50090">
    <property type="entry name" value="MYB_LIKE"/>
    <property type="match status" value="1"/>
</dbReference>
<keyword evidence="1" id="KW-0175">Coiled coil</keyword>
<dbReference type="SMART" id="SM00717">
    <property type="entry name" value="SANT"/>
    <property type="match status" value="1"/>
</dbReference>
<organism evidence="4 5">
    <name type="scientific">Rhizopus microsporus</name>
    <dbReference type="NCBI Taxonomy" id="58291"/>
    <lineage>
        <taxon>Eukaryota</taxon>
        <taxon>Fungi</taxon>
        <taxon>Fungi incertae sedis</taxon>
        <taxon>Mucoromycota</taxon>
        <taxon>Mucoromycotina</taxon>
        <taxon>Mucoromycetes</taxon>
        <taxon>Mucorales</taxon>
        <taxon>Mucorineae</taxon>
        <taxon>Rhizopodaceae</taxon>
        <taxon>Rhizopus</taxon>
    </lineage>
</organism>
<dbReference type="SUPFAM" id="SSF46689">
    <property type="entry name" value="Homeodomain-like"/>
    <property type="match status" value="1"/>
</dbReference>
<evidence type="ECO:0000259" key="2">
    <source>
        <dbReference type="PROSITE" id="PS50090"/>
    </source>
</evidence>
<dbReference type="Gene3D" id="1.10.10.60">
    <property type="entry name" value="Homeodomain-like"/>
    <property type="match status" value="1"/>
</dbReference>
<dbReference type="InterPro" id="IPR017930">
    <property type="entry name" value="Myb_dom"/>
</dbReference>
<evidence type="ECO:0000259" key="3">
    <source>
        <dbReference type="PROSITE" id="PS51294"/>
    </source>
</evidence>
<sequence length="286" mass="34450">MDKEVELNKIKQKILEYKDIPTTWRLDLIPFGASNEIKSWTIYNNMIPITPYSQYPFNPQSECLDDNLEKNLRESHERERYLERIIHSQANQLKSPSVENTLHTLKNIYLYNQNESKIQHSNEMERLKNEIDMLSRKRHRLDVITQHLNHLELFTNESQDEIQDRKWLLWKIKMNELKLAMKDIELEALYRKQSTNLTNLSLLADKLLKDDNNKKQKMNDDRQQWSRLWSRKEDEMLMEAVQKVGTSDWQRISNYLHERTPHECFERWQTISSNPRKLPSISALLD</sequence>
<feature type="coiled-coil region" evidence="1">
    <location>
        <begin position="110"/>
        <end position="144"/>
    </location>
</feature>
<protein>
    <submittedName>
        <fullName evidence="4">Uncharacterized protein</fullName>
    </submittedName>
</protein>
<evidence type="ECO:0000313" key="5">
    <source>
        <dbReference type="Proteomes" id="UP000242381"/>
    </source>
</evidence>
<feature type="domain" description="HTH myb-type" evidence="3">
    <location>
        <begin position="229"/>
        <end position="276"/>
    </location>
</feature>
<dbReference type="PROSITE" id="PS51294">
    <property type="entry name" value="HTH_MYB"/>
    <property type="match status" value="1"/>
</dbReference>
<dbReference type="VEuPathDB" id="FungiDB:BCV72DRAFT_238630"/>